<dbReference type="NCBIfam" id="TIGR04056">
    <property type="entry name" value="OMP_RagA_SusC"/>
    <property type="match status" value="1"/>
</dbReference>
<evidence type="ECO:0000256" key="7">
    <source>
        <dbReference type="PROSITE-ProRule" id="PRU01360"/>
    </source>
</evidence>
<evidence type="ECO:0000259" key="8">
    <source>
        <dbReference type="Pfam" id="PF07715"/>
    </source>
</evidence>
<evidence type="ECO:0000256" key="4">
    <source>
        <dbReference type="ARBA" id="ARBA00022692"/>
    </source>
</evidence>
<keyword evidence="10" id="KW-1185">Reference proteome</keyword>
<evidence type="ECO:0000256" key="1">
    <source>
        <dbReference type="ARBA" id="ARBA00004571"/>
    </source>
</evidence>
<dbReference type="SUPFAM" id="SSF49464">
    <property type="entry name" value="Carboxypeptidase regulatory domain-like"/>
    <property type="match status" value="1"/>
</dbReference>
<dbReference type="AlphaFoldDB" id="A0A6N8KYY0"/>
<evidence type="ECO:0000256" key="2">
    <source>
        <dbReference type="ARBA" id="ARBA00022448"/>
    </source>
</evidence>
<evidence type="ECO:0000256" key="6">
    <source>
        <dbReference type="ARBA" id="ARBA00023237"/>
    </source>
</evidence>
<keyword evidence="5 7" id="KW-0472">Membrane</keyword>
<dbReference type="Gene3D" id="2.170.130.10">
    <property type="entry name" value="TonB-dependent receptor, plug domain"/>
    <property type="match status" value="1"/>
</dbReference>
<dbReference type="InterPro" id="IPR012910">
    <property type="entry name" value="Plug_dom"/>
</dbReference>
<dbReference type="PROSITE" id="PS52016">
    <property type="entry name" value="TONB_DEPENDENT_REC_3"/>
    <property type="match status" value="1"/>
</dbReference>
<dbReference type="InterPro" id="IPR037066">
    <property type="entry name" value="Plug_dom_sf"/>
</dbReference>
<organism evidence="9 10">
    <name type="scientific">Sphingobacterium humi</name>
    <dbReference type="NCBI Taxonomy" id="1796905"/>
    <lineage>
        <taxon>Bacteria</taxon>
        <taxon>Pseudomonadati</taxon>
        <taxon>Bacteroidota</taxon>
        <taxon>Sphingobacteriia</taxon>
        <taxon>Sphingobacteriales</taxon>
        <taxon>Sphingobacteriaceae</taxon>
        <taxon>Sphingobacterium</taxon>
    </lineage>
</organism>
<keyword evidence="3 7" id="KW-1134">Transmembrane beta strand</keyword>
<dbReference type="GO" id="GO:0009279">
    <property type="term" value="C:cell outer membrane"/>
    <property type="evidence" value="ECO:0007669"/>
    <property type="project" value="UniProtKB-SubCell"/>
</dbReference>
<protein>
    <submittedName>
        <fullName evidence="9">SusC/RagA family TonB-linked outer membrane protein</fullName>
    </submittedName>
</protein>
<keyword evidence="2 7" id="KW-0813">Transport</keyword>
<dbReference type="InterPro" id="IPR008969">
    <property type="entry name" value="CarboxyPept-like_regulatory"/>
</dbReference>
<accession>A0A6N8KYY0</accession>
<comment type="caution">
    <text evidence="9">The sequence shown here is derived from an EMBL/GenBank/DDBJ whole genome shotgun (WGS) entry which is preliminary data.</text>
</comment>
<comment type="similarity">
    <text evidence="7">Belongs to the TonB-dependent receptor family.</text>
</comment>
<evidence type="ECO:0000256" key="5">
    <source>
        <dbReference type="ARBA" id="ARBA00023136"/>
    </source>
</evidence>
<dbReference type="SUPFAM" id="SSF56935">
    <property type="entry name" value="Porins"/>
    <property type="match status" value="1"/>
</dbReference>
<comment type="subcellular location">
    <subcellularLocation>
        <location evidence="1 7">Cell outer membrane</location>
        <topology evidence="1 7">Multi-pass membrane protein</topology>
    </subcellularLocation>
</comment>
<evidence type="ECO:0000313" key="10">
    <source>
        <dbReference type="Proteomes" id="UP000435036"/>
    </source>
</evidence>
<reference evidence="9 10" key="1">
    <citation type="submission" date="2019-12" db="EMBL/GenBank/DDBJ databases">
        <authorList>
            <person name="Dong K."/>
        </authorList>
    </citation>
    <scope>NUCLEOTIDE SEQUENCE [LARGE SCALE GENOMIC DNA]</scope>
    <source>
        <strain evidence="9 10">JCM 31225</strain>
    </source>
</reference>
<dbReference type="InterPro" id="IPR036942">
    <property type="entry name" value="Beta-barrel_TonB_sf"/>
</dbReference>
<evidence type="ECO:0000313" key="9">
    <source>
        <dbReference type="EMBL" id="MVZ62665.1"/>
    </source>
</evidence>
<dbReference type="Pfam" id="PF13715">
    <property type="entry name" value="CarbopepD_reg_2"/>
    <property type="match status" value="1"/>
</dbReference>
<name>A0A6N8KYY0_9SPHI</name>
<dbReference type="NCBIfam" id="TIGR04057">
    <property type="entry name" value="SusC_RagA_signa"/>
    <property type="match status" value="1"/>
</dbReference>
<proteinExistence type="inferred from homology"/>
<dbReference type="InterPro" id="IPR039426">
    <property type="entry name" value="TonB-dep_rcpt-like"/>
</dbReference>
<keyword evidence="6 7" id="KW-0998">Cell outer membrane</keyword>
<sequence length="1131" mass="127173">MKEVASFLRLAPIKSCLTCLFRKGKMAYFVLLCFSLVSMAYGQVLQIKHDNMTLRELFSLLKEQSGYSFFIRKDIMDNANPVHFDGRKMTIEQVLDHALRKQGIQYKIEGKEVILSKLPSQGSVVRVGSSNGAASVQQQEILHGFVLDDQGKPISNATITSKNSGIKTASNQQGKFMIRVELPDQLLISMIGFESKTMAVNSLSATQIVLHSKAVQMEDVVVNGIFSRPKENFTGSAISMKGEDLKKINPTNIFKAISAVEPSFQIVANNLNGGNINHVPEIQLRGQNSFPNLSGEISQRPNQPLFILDGFEVGIERIMDLDINLIADITILKDASATSVYGSRAANGVMIVTTLAPEKGKLRLVVNNDFGINTPDLSVYNLLNAQEKLDFEQQALLYTDESPIRRIQKDQIYNLRLKAAEGGINTNWLQIPVQNGINNRTTLYLSGGDDVIRYGVQATAGFQNGVMKNQDRTNYSGQFDLSYRTNKLLFSNSIRIYQTKSNESNYGSFNSYVQMNPYWSPYDNDGKIKFYLEDISFEDGYSSRITNPLFNSSLNTIDQQGLFGFQNNFQMRYNAMDGLFFETQFSIGKEMGKADQFLPAQHTSFGQVADPKLKGSYNKMNSELLNYEFNVLGNYNKRFGKSLLLGTVGVNLASRTYDSYRVKAVGFGYDKLDHLLYATQYEPNAKPLGDESIVNRLGLLFNGNYSYANRYLFDVSIRRDGSSQYGTNERYGTFWSLGAGWNLHHEAFMQDLTAVNRLKLRSSYGSTGSLNIPAYSSQTRYSFLGQYIYDGELGSVLQNIGNPNLGWQEKREWNIGLDASFLNERLELRFDHYRGLTNNTIIPVSLAPSVGLSSYFENLGKIRNEGYELYGRFKAFENKEQGILWSIFANAAHNKNTLVEISNSLKISNDKLNASSEANKKQTVPNIQFQEGQSMNTIYVVKSLGIDPATGREIYLDLAGNPVANWSSTNKIAYGNTDPILRGTIGTNFLYKGFDLNILLEYRFGGQLYNETLADRVENASVLNNVDRRAYDFGWKQPGDQSIYKFISIYNTNSPTRATSRFVQDDNTLSLMSLSLGYTLVKQPFIKKMGFNSLKLMGSTNDLFRFSSIEIERGINNPFYRNYTLSLRASF</sequence>
<gene>
    <name evidence="9" type="ORF">GQF63_11570</name>
</gene>
<dbReference type="Pfam" id="PF07715">
    <property type="entry name" value="Plug"/>
    <property type="match status" value="1"/>
</dbReference>
<dbReference type="Gene3D" id="2.40.170.20">
    <property type="entry name" value="TonB-dependent receptor, beta-barrel domain"/>
    <property type="match status" value="1"/>
</dbReference>
<feature type="domain" description="TonB-dependent receptor plug" evidence="8">
    <location>
        <begin position="230"/>
        <end position="349"/>
    </location>
</feature>
<evidence type="ECO:0000256" key="3">
    <source>
        <dbReference type="ARBA" id="ARBA00022452"/>
    </source>
</evidence>
<dbReference type="EMBL" id="WSQA01000008">
    <property type="protein sequence ID" value="MVZ62665.1"/>
    <property type="molecule type" value="Genomic_DNA"/>
</dbReference>
<dbReference type="Proteomes" id="UP000435036">
    <property type="component" value="Unassembled WGS sequence"/>
</dbReference>
<dbReference type="InterPro" id="IPR023997">
    <property type="entry name" value="TonB-dep_OMP_SusC/RagA_CS"/>
</dbReference>
<keyword evidence="4 7" id="KW-0812">Transmembrane</keyword>
<dbReference type="InterPro" id="IPR023996">
    <property type="entry name" value="TonB-dep_OMP_SusC/RagA"/>
</dbReference>